<dbReference type="RefSeq" id="WP_157891763.1">
    <property type="nucleotide sequence ID" value="NZ_LT859958.1"/>
</dbReference>
<protein>
    <recommendedName>
        <fullName evidence="1">N-acetyltransferase domain-containing protein</fullName>
    </recommendedName>
</protein>
<dbReference type="PROSITE" id="PS51186">
    <property type="entry name" value="GNAT"/>
    <property type="match status" value="1"/>
</dbReference>
<dbReference type="AlphaFoldDB" id="A0A1Y6K3Z1"/>
<dbReference type="KEGG" id="abat:CFX1CAM_1318"/>
<evidence type="ECO:0000313" key="3">
    <source>
        <dbReference type="Proteomes" id="UP000195514"/>
    </source>
</evidence>
<dbReference type="Proteomes" id="UP000195514">
    <property type="component" value="Chromosome I"/>
</dbReference>
<organism evidence="2 3">
    <name type="scientific">Candidatus Brevifilum fermentans</name>
    <dbReference type="NCBI Taxonomy" id="1986204"/>
    <lineage>
        <taxon>Bacteria</taxon>
        <taxon>Bacillati</taxon>
        <taxon>Chloroflexota</taxon>
        <taxon>Anaerolineae</taxon>
        <taxon>Anaerolineales</taxon>
        <taxon>Anaerolineaceae</taxon>
        <taxon>Candidatus Brevifilum</taxon>
    </lineage>
</organism>
<sequence length="187" mass="21556">MCNSLIKKIRYEWEGFRFLVRNIRASRTLHPMQDSTFSNYQFTGLSTHQIDEMDALHKLVREGRELSFWRKTYFKQCGEKVCSVAFNEDGQMVGFNFYYFRESEVNEGIIHEAFLGISPQERGKGLATALQAYTIDQLSRNKLRGISGNVLKANGPSVKMLLRTGFILTDDPDDAANYRVFYPLTTL</sequence>
<accession>A0A1Y6K3Z1</accession>
<dbReference type="GO" id="GO:0016747">
    <property type="term" value="F:acyltransferase activity, transferring groups other than amino-acyl groups"/>
    <property type="evidence" value="ECO:0007669"/>
    <property type="project" value="InterPro"/>
</dbReference>
<name>A0A1Y6K3Z1_9CHLR</name>
<keyword evidence="3" id="KW-1185">Reference proteome</keyword>
<dbReference type="InterPro" id="IPR016181">
    <property type="entry name" value="Acyl_CoA_acyltransferase"/>
</dbReference>
<dbReference type="Gene3D" id="3.40.630.30">
    <property type="match status" value="1"/>
</dbReference>
<dbReference type="Pfam" id="PF00583">
    <property type="entry name" value="Acetyltransf_1"/>
    <property type="match status" value="1"/>
</dbReference>
<feature type="domain" description="N-acetyltransferase" evidence="1">
    <location>
        <begin position="40"/>
        <end position="185"/>
    </location>
</feature>
<dbReference type="OrthoDB" id="9132139at2"/>
<gene>
    <name evidence="2" type="ORF">CFX1CAM_1318</name>
</gene>
<evidence type="ECO:0000313" key="2">
    <source>
        <dbReference type="EMBL" id="SMX54383.1"/>
    </source>
</evidence>
<reference evidence="3" key="1">
    <citation type="submission" date="2017-05" db="EMBL/GenBank/DDBJ databases">
        <authorList>
            <person name="Kirkegaard R."/>
            <person name="Mcilroy J S."/>
        </authorList>
    </citation>
    <scope>NUCLEOTIDE SEQUENCE [LARGE SCALE GENOMIC DNA]</scope>
</reference>
<dbReference type="InterPro" id="IPR000182">
    <property type="entry name" value="GNAT_dom"/>
</dbReference>
<evidence type="ECO:0000259" key="1">
    <source>
        <dbReference type="PROSITE" id="PS51186"/>
    </source>
</evidence>
<dbReference type="EMBL" id="LT859958">
    <property type="protein sequence ID" value="SMX54383.1"/>
    <property type="molecule type" value="Genomic_DNA"/>
</dbReference>
<proteinExistence type="predicted"/>
<dbReference type="CDD" id="cd04301">
    <property type="entry name" value="NAT_SF"/>
    <property type="match status" value="1"/>
</dbReference>
<dbReference type="SUPFAM" id="SSF55729">
    <property type="entry name" value="Acyl-CoA N-acyltransferases (Nat)"/>
    <property type="match status" value="1"/>
</dbReference>